<dbReference type="HOGENOM" id="CLU_044783_1_0_1"/>
<organism evidence="8 9">
    <name type="scientific">Beauveria bassiana D1-5</name>
    <dbReference type="NCBI Taxonomy" id="1245745"/>
    <lineage>
        <taxon>Eukaryota</taxon>
        <taxon>Fungi</taxon>
        <taxon>Dikarya</taxon>
        <taxon>Ascomycota</taxon>
        <taxon>Pezizomycotina</taxon>
        <taxon>Sordariomycetes</taxon>
        <taxon>Hypocreomycetidae</taxon>
        <taxon>Hypocreales</taxon>
        <taxon>Cordycipitaceae</taxon>
        <taxon>Beauveria</taxon>
    </lineage>
</organism>
<dbReference type="GO" id="GO:0016192">
    <property type="term" value="P:vesicle-mediated transport"/>
    <property type="evidence" value="ECO:0007669"/>
    <property type="project" value="UniProtKB-UniRule"/>
</dbReference>
<feature type="compositionally biased region" description="Low complexity" evidence="6">
    <location>
        <begin position="73"/>
        <end position="84"/>
    </location>
</feature>
<dbReference type="GO" id="GO:0032259">
    <property type="term" value="P:methylation"/>
    <property type="evidence" value="ECO:0007669"/>
    <property type="project" value="UniProtKB-KW"/>
</dbReference>
<sequence length="278" mass="30017">MAEKPKHLDPSELGTREYWDKLYTTEIANNAADPDDIGTVWFDDSGAEEKMLAFLDRLAGVSPDHSDSDTSDTDNTPDFPSLPAAPAAALSRETTSILDLGCGNGSILFSLRSRGWSGPLYGVDYSAHSISLASQIAASRALPDVAPIVFTEWDLLSGPPLPTILPVQTVDLVLDKGTFDAISLNDATEPSSGRRVCEGYKERVLPLLPVGGLFLITSCNWTEEELRGWFVAGESVEDATFEEAGRVKYRTFSFGGISGQTISTLCFRKILTKPSSST</sequence>
<keyword evidence="4 5" id="KW-0949">S-adenosyl-L-methionine</keyword>
<evidence type="ECO:0000256" key="3">
    <source>
        <dbReference type="ARBA" id="ARBA00022679"/>
    </source>
</evidence>
<dbReference type="SUPFAM" id="SSF53335">
    <property type="entry name" value="S-adenosyl-L-methionine-dependent methyltransferases"/>
    <property type="match status" value="1"/>
</dbReference>
<evidence type="ECO:0000259" key="7">
    <source>
        <dbReference type="Pfam" id="PF13847"/>
    </source>
</evidence>
<dbReference type="OrthoDB" id="10069295at2759"/>
<comment type="subcellular location">
    <subcellularLocation>
        <location evidence="5">Cytoplasm</location>
    </subcellularLocation>
</comment>
<dbReference type="InterPro" id="IPR026635">
    <property type="entry name" value="Efm4/METTL10"/>
</dbReference>
<evidence type="ECO:0000256" key="2">
    <source>
        <dbReference type="ARBA" id="ARBA00022603"/>
    </source>
</evidence>
<dbReference type="EC" id="2.1.1.-" evidence="5"/>
<feature type="region of interest" description="Disordered" evidence="6">
    <location>
        <begin position="63"/>
        <end position="84"/>
    </location>
</feature>
<dbReference type="InterPro" id="IPR025714">
    <property type="entry name" value="Methyltranfer_dom"/>
</dbReference>
<evidence type="ECO:0000313" key="9">
    <source>
        <dbReference type="Proteomes" id="UP000030106"/>
    </source>
</evidence>
<comment type="similarity">
    <text evidence="5">Belongs to the class I-like SAM-binding methyltransferase superfamily. EFM4 family.</text>
</comment>
<keyword evidence="3 5" id="KW-0808">Transferase</keyword>
<keyword evidence="1 5" id="KW-0963">Cytoplasm</keyword>
<dbReference type="CDD" id="cd02440">
    <property type="entry name" value="AdoMet_MTases"/>
    <property type="match status" value="1"/>
</dbReference>
<evidence type="ECO:0000313" key="8">
    <source>
        <dbReference type="EMBL" id="KGQ04573.1"/>
    </source>
</evidence>
<dbReference type="InterPro" id="IPR029063">
    <property type="entry name" value="SAM-dependent_MTases_sf"/>
</dbReference>
<evidence type="ECO:0000256" key="1">
    <source>
        <dbReference type="ARBA" id="ARBA00022490"/>
    </source>
</evidence>
<evidence type="ECO:0000256" key="5">
    <source>
        <dbReference type="HAMAP-Rule" id="MF_03188"/>
    </source>
</evidence>
<keyword evidence="2 5" id="KW-0489">Methyltransferase</keyword>
<dbReference type="GO" id="GO:0006417">
    <property type="term" value="P:regulation of translation"/>
    <property type="evidence" value="ECO:0007669"/>
    <property type="project" value="EnsemblFungi"/>
</dbReference>
<dbReference type="HAMAP" id="MF_03188">
    <property type="entry name" value="Methyltr_EFM4"/>
    <property type="match status" value="1"/>
</dbReference>
<dbReference type="EMBL" id="ANFO01001048">
    <property type="protein sequence ID" value="KGQ04573.1"/>
    <property type="molecule type" value="Genomic_DNA"/>
</dbReference>
<protein>
    <recommendedName>
        <fullName evidence="5">Protein-lysine N-methyltransferase EFM4</fullName>
        <ecNumber evidence="5">2.1.1.-</ecNumber>
    </recommendedName>
    <alternativeName>
        <fullName evidence="5">Elongation factor methyltransferase 4</fullName>
    </alternativeName>
</protein>
<gene>
    <name evidence="5" type="primary">EFM4</name>
    <name evidence="8" type="ORF">BBAD15_g10183</name>
</gene>
<dbReference type="PANTHER" id="PTHR12843">
    <property type="entry name" value="PROTEIN-LYSINE N-METHYLTRANSFERASE METTL10"/>
    <property type="match status" value="1"/>
</dbReference>
<dbReference type="GO" id="GO:0016279">
    <property type="term" value="F:protein-lysine N-methyltransferase activity"/>
    <property type="evidence" value="ECO:0007669"/>
    <property type="project" value="UniProtKB-UniRule"/>
</dbReference>
<comment type="caution">
    <text evidence="8">The sequence shown here is derived from an EMBL/GenBank/DDBJ whole genome shotgun (WGS) entry which is preliminary data.</text>
</comment>
<dbReference type="GO" id="GO:0005737">
    <property type="term" value="C:cytoplasm"/>
    <property type="evidence" value="ECO:0007669"/>
    <property type="project" value="UniProtKB-SubCell"/>
</dbReference>
<comment type="function">
    <text evidence="5">S-adenosyl-L-methionine-dependent protein-lysine N-methyltransferase that mono- and dimethylates elongation factor 1-alpha at 'Lys-316'. May play a role in intracellular transport.</text>
</comment>
<keyword evidence="5" id="KW-0813">Transport</keyword>
<dbReference type="Gene3D" id="3.40.50.150">
    <property type="entry name" value="Vaccinia Virus protein VP39"/>
    <property type="match status" value="1"/>
</dbReference>
<dbReference type="AlphaFoldDB" id="A0A0A2VAP0"/>
<dbReference type="Pfam" id="PF13847">
    <property type="entry name" value="Methyltransf_31"/>
    <property type="match status" value="1"/>
</dbReference>
<proteinExistence type="inferred from homology"/>
<dbReference type="eggNOG" id="KOG1271">
    <property type="taxonomic scope" value="Eukaryota"/>
</dbReference>
<evidence type="ECO:0000256" key="6">
    <source>
        <dbReference type="SAM" id="MobiDB-lite"/>
    </source>
</evidence>
<dbReference type="Proteomes" id="UP000030106">
    <property type="component" value="Unassembled WGS sequence"/>
</dbReference>
<dbReference type="STRING" id="1245745.A0A0A2VAP0"/>
<name>A0A0A2VAP0_BEABA</name>
<feature type="domain" description="Methyltransferase" evidence="7">
    <location>
        <begin position="94"/>
        <end position="227"/>
    </location>
</feature>
<evidence type="ECO:0000256" key="4">
    <source>
        <dbReference type="ARBA" id="ARBA00022691"/>
    </source>
</evidence>
<accession>A0A0A2VAP0</accession>
<dbReference type="PANTHER" id="PTHR12843:SF5">
    <property type="entry name" value="EEF1A LYSINE METHYLTRANSFERASE 2"/>
    <property type="match status" value="1"/>
</dbReference>
<reference evidence="8 9" key="1">
    <citation type="submission" date="2012-10" db="EMBL/GenBank/DDBJ databases">
        <title>Genome sequencing and analysis of entomopathogenic fungi Beauveria bassiana D1-5.</title>
        <authorList>
            <person name="Li Q."/>
            <person name="Wang L."/>
            <person name="Zhang Z."/>
            <person name="Wang Q."/>
            <person name="Ren J."/>
            <person name="Wang M."/>
            <person name="Xu W."/>
            <person name="Wang J."/>
            <person name="Lu Y."/>
            <person name="Du Q."/>
            <person name="Sun Z."/>
        </authorList>
    </citation>
    <scope>NUCLEOTIDE SEQUENCE [LARGE SCALE GENOMIC DNA]</scope>
    <source>
        <strain evidence="8 9">D1-5</strain>
    </source>
</reference>